<keyword evidence="3" id="KW-0732">Signal</keyword>
<feature type="chain" id="PRO_5035876542" evidence="3">
    <location>
        <begin position="19"/>
        <end position="601"/>
    </location>
</feature>
<sequence>MEYGFRLVLYLTIVPVLCIGDLQQDVSTCEELDESNEVVCCDGYYWDEVTMLCKPSCRPGCGINGVCVGINKCKCISPYVWRERTCLPPITCDTPCTNGKCKDNTCTCDVGYVPKNATYCEPECRKSCINSFCAAPDRCSCLRGYTQKNQWECAPNCDKCDNGECTGPNICKCNEGYFRQGDKCVPICKGNCSHGHCSQPGECTCDAGYANHATDKLTCRPVCEPSCLNATCISPNHCLCAPGYIKTKNASVCKPKCDYCTNGDCIGPNVCSCHNGYVMIGKKCKPVCSKTCVNGFCSEPDKCTCLPTYITDDNDKFNCKPECADCENGKCTSPGRCFCNEGYERRNGKCIPFCSEPCINGYCKSPNQCGCHDGYKMNYTMDSAVCYKPCLNPCDNGICNINGECICTYGYSNDTGCLEKNNETLYLICPNEFNSVTRACWQASECGSARNNLDPRARRSEGRLMIDCKSCKGNCTDEVCKCPDGRTCELVIKAQRTGLAGLELTWILGACIGGLLFIFVIAIMGQMWRKRPNAKTTYAEESRNGSVGFTAPGTLIFNDKKADEDRYSSFDKEYDDEEEDKNEQTTEGLLYGDVRYEDEKL</sequence>
<keyword evidence="2" id="KW-0472">Membrane</keyword>
<accession>A0A8S4RXI6</accession>
<feature type="domain" description="EGF-like" evidence="4">
    <location>
        <begin position="353"/>
        <end position="387"/>
    </location>
</feature>
<comment type="caution">
    <text evidence="5">The sequence shown here is derived from an EMBL/GenBank/DDBJ whole genome shotgun (WGS) entry which is preliminary data.</text>
</comment>
<dbReference type="EMBL" id="CAKXAJ010025762">
    <property type="protein sequence ID" value="CAH2243657.1"/>
    <property type="molecule type" value="Genomic_DNA"/>
</dbReference>
<dbReference type="PANTHER" id="PTHR24047:SF29">
    <property type="entry name" value="EATER-RELATED"/>
    <property type="match status" value="1"/>
</dbReference>
<proteinExistence type="predicted"/>
<keyword evidence="2" id="KW-0812">Transmembrane</keyword>
<dbReference type="SMART" id="SM00181">
    <property type="entry name" value="EGF"/>
    <property type="match status" value="11"/>
</dbReference>
<dbReference type="AlphaFoldDB" id="A0A8S4RXI6"/>
<evidence type="ECO:0000259" key="4">
    <source>
        <dbReference type="SMART" id="SM00181"/>
    </source>
</evidence>
<feature type="domain" description="EGF-like" evidence="4">
    <location>
        <begin position="222"/>
        <end position="254"/>
    </location>
</feature>
<feature type="transmembrane region" description="Helical" evidence="2">
    <location>
        <begin position="504"/>
        <end position="525"/>
    </location>
</feature>
<keyword evidence="2" id="KW-1133">Transmembrane helix</keyword>
<gene>
    <name evidence="5" type="primary">jg26132</name>
    <name evidence="5" type="ORF">PAEG_LOCUS19761</name>
</gene>
<feature type="domain" description="EGF-like" evidence="4">
    <location>
        <begin position="389"/>
        <end position="418"/>
    </location>
</feature>
<reference evidence="5" key="1">
    <citation type="submission" date="2022-03" db="EMBL/GenBank/DDBJ databases">
        <authorList>
            <person name="Lindestad O."/>
        </authorList>
    </citation>
    <scope>NUCLEOTIDE SEQUENCE</scope>
</reference>
<feature type="domain" description="EGF-like" evidence="4">
    <location>
        <begin position="156"/>
        <end position="185"/>
    </location>
</feature>
<feature type="domain" description="EGF-like" evidence="4">
    <location>
        <begin position="287"/>
        <end position="320"/>
    </location>
</feature>
<evidence type="ECO:0000256" key="2">
    <source>
        <dbReference type="SAM" id="Phobius"/>
    </source>
</evidence>
<evidence type="ECO:0000313" key="6">
    <source>
        <dbReference type="Proteomes" id="UP000838756"/>
    </source>
</evidence>
<feature type="region of interest" description="Disordered" evidence="1">
    <location>
        <begin position="568"/>
        <end position="588"/>
    </location>
</feature>
<feature type="domain" description="EGF-like" evidence="4">
    <location>
        <begin position="322"/>
        <end position="351"/>
    </location>
</feature>
<dbReference type="Gene3D" id="2.10.25.10">
    <property type="entry name" value="Laminin"/>
    <property type="match status" value="8"/>
</dbReference>
<evidence type="ECO:0000256" key="1">
    <source>
        <dbReference type="SAM" id="MobiDB-lite"/>
    </source>
</evidence>
<dbReference type="InterPro" id="IPR053255">
    <property type="entry name" value="EGF-like_domain"/>
</dbReference>
<protein>
    <submittedName>
        <fullName evidence="5">Jg26132 protein</fullName>
    </submittedName>
</protein>
<feature type="domain" description="EGF-like" evidence="4">
    <location>
        <begin position="91"/>
        <end position="121"/>
    </location>
</feature>
<evidence type="ECO:0000313" key="5">
    <source>
        <dbReference type="EMBL" id="CAH2243657.1"/>
    </source>
</evidence>
<dbReference type="InterPro" id="IPR000742">
    <property type="entry name" value="EGF"/>
</dbReference>
<feature type="domain" description="EGF-like" evidence="4">
    <location>
        <begin position="56"/>
        <end position="87"/>
    </location>
</feature>
<dbReference type="OrthoDB" id="10268124at2759"/>
<evidence type="ECO:0000256" key="3">
    <source>
        <dbReference type="SAM" id="SignalP"/>
    </source>
</evidence>
<organism evidence="5 6">
    <name type="scientific">Pararge aegeria aegeria</name>
    <dbReference type="NCBI Taxonomy" id="348720"/>
    <lineage>
        <taxon>Eukaryota</taxon>
        <taxon>Metazoa</taxon>
        <taxon>Ecdysozoa</taxon>
        <taxon>Arthropoda</taxon>
        <taxon>Hexapoda</taxon>
        <taxon>Insecta</taxon>
        <taxon>Pterygota</taxon>
        <taxon>Neoptera</taxon>
        <taxon>Endopterygota</taxon>
        <taxon>Lepidoptera</taxon>
        <taxon>Glossata</taxon>
        <taxon>Ditrysia</taxon>
        <taxon>Papilionoidea</taxon>
        <taxon>Nymphalidae</taxon>
        <taxon>Satyrinae</taxon>
        <taxon>Satyrini</taxon>
        <taxon>Parargina</taxon>
        <taxon>Pararge</taxon>
    </lineage>
</organism>
<feature type="domain" description="EGF-like" evidence="4">
    <location>
        <begin position="123"/>
        <end position="154"/>
    </location>
</feature>
<keyword evidence="6" id="KW-1185">Reference proteome</keyword>
<feature type="signal peptide" evidence="3">
    <location>
        <begin position="1"/>
        <end position="18"/>
    </location>
</feature>
<feature type="domain" description="EGF-like" evidence="4">
    <location>
        <begin position="187"/>
        <end position="220"/>
    </location>
</feature>
<dbReference type="PANTHER" id="PTHR24047">
    <property type="entry name" value="FI01909P-RELATED"/>
    <property type="match status" value="1"/>
</dbReference>
<dbReference type="Proteomes" id="UP000838756">
    <property type="component" value="Unassembled WGS sequence"/>
</dbReference>
<feature type="domain" description="EGF-like" evidence="4">
    <location>
        <begin position="256"/>
        <end position="285"/>
    </location>
</feature>
<name>A0A8S4RXI6_9NEOP</name>